<keyword evidence="7" id="KW-1185">Reference proteome</keyword>
<dbReference type="SUPFAM" id="SSF52540">
    <property type="entry name" value="P-loop containing nucleoside triphosphate hydrolases"/>
    <property type="match status" value="1"/>
</dbReference>
<protein>
    <submittedName>
        <fullName evidence="6">Uncharacterized protein</fullName>
    </submittedName>
</protein>
<keyword evidence="2" id="KW-0040">ANK repeat</keyword>
<dbReference type="PANTHER" id="PTHR10039">
    <property type="entry name" value="AMELOGENIN"/>
    <property type="match status" value="1"/>
</dbReference>
<keyword evidence="1" id="KW-0677">Repeat</keyword>
<evidence type="ECO:0000259" key="5">
    <source>
        <dbReference type="Pfam" id="PF24883"/>
    </source>
</evidence>
<feature type="domain" description="Nephrocystin 3-like N-terminal" evidence="5">
    <location>
        <begin position="177"/>
        <end position="335"/>
    </location>
</feature>
<evidence type="ECO:0000259" key="4">
    <source>
        <dbReference type="Pfam" id="PF22939"/>
    </source>
</evidence>
<dbReference type="AlphaFoldDB" id="A0A5C3KB94"/>
<dbReference type="Gene3D" id="1.25.40.20">
    <property type="entry name" value="Ankyrin repeat-containing domain"/>
    <property type="match status" value="2"/>
</dbReference>
<dbReference type="Proteomes" id="UP000307440">
    <property type="component" value="Unassembled WGS sequence"/>
</dbReference>
<proteinExistence type="predicted"/>
<name>A0A5C3KB94_COPMA</name>
<dbReference type="Pfam" id="PF22939">
    <property type="entry name" value="WHD_GPIID"/>
    <property type="match status" value="1"/>
</dbReference>
<accession>A0A5C3KB94</accession>
<dbReference type="InterPro" id="IPR036770">
    <property type="entry name" value="Ankyrin_rpt-contain_sf"/>
</dbReference>
<evidence type="ECO:0000313" key="7">
    <source>
        <dbReference type="Proteomes" id="UP000307440"/>
    </source>
</evidence>
<feature type="domain" description="GPI inositol-deacylase winged helix" evidence="4">
    <location>
        <begin position="445"/>
        <end position="519"/>
    </location>
</feature>
<sequence length="826" mass="91880">MGPASSSPAGCVGATRPEYQHSYISGKLPASQHTRSEDSHQAFKQAAPANSANQPGPSSNSGKHVFCQLWASVSYTCIYAGVSRSEADNTVSQAGPSANSFQGARNFEINGTNTFINAHTVVVPSNISTRGERHTSLSIFPFPDDDLIDVAVVAEALSPINFRNFLVDHLRKRVGKTGRWVLSEAKFRKWRKAPRGILWGTGMPGAGKTILASIIVEYLMELAKSNKRICVAFAFSRYTDALTVEEILAGLLRQILEDHPQTIVYIQRMHDHHSLRKTRPSKKELVGVLEEIFTSNLFDERFCSLDGLDEAKSITQFELLDTLSQLPINLLITSRPLHLLEDNVPTADHFSIILQDADIERLIEEKVRQIPTLKGLLAKDEFKKWVVKTIIEKSSGMFLVASLQLDMLAVCVNVHGLRKAVETLPIGVEAMYQTTMVRVETHDQAATAKRALTWLVHALESLKMDDLRYAIAVDPKTFKFNPELLIDGPTLLSLCCGLVTFEPESKLIRLVHYTAKDFLEPYLKRENPDPHAMLASTCVARLVQFNLNNLQVDIEADCWEQGQYLEDIFDENPFFLPYSFNRWAEHSHLSVALPASTRDFILHCSGFPIYNNGVDWIWTGSSIHVAAAYNFHELLEEWFHPSCHPADGFQSQFPLPSPPDLDINAPASDGSTPLMLAADFGHVETVRVLLNVEGIDVALGDRSGYTALMFAATECGEALVEAALDGLQDIVETLLGVKGIDFNYALKYGRTALMWASANGRKSTVEMLLQHEDIDIDYALPNGRTALAHALKEARHDIAELLRSHGAEEPSADIFKNYIHNDLVHW</sequence>
<dbReference type="PANTHER" id="PTHR10039:SF15">
    <property type="entry name" value="NACHT DOMAIN-CONTAINING PROTEIN"/>
    <property type="match status" value="1"/>
</dbReference>
<feature type="region of interest" description="Disordered" evidence="3">
    <location>
        <begin position="22"/>
        <end position="59"/>
    </location>
</feature>
<feature type="compositionally biased region" description="Polar residues" evidence="3">
    <location>
        <begin position="48"/>
        <end position="59"/>
    </location>
</feature>
<feature type="repeat" description="ANK" evidence="2">
    <location>
        <begin position="669"/>
        <end position="691"/>
    </location>
</feature>
<dbReference type="SUPFAM" id="SSF48403">
    <property type="entry name" value="Ankyrin repeat"/>
    <property type="match status" value="1"/>
</dbReference>
<evidence type="ECO:0000256" key="2">
    <source>
        <dbReference type="PROSITE-ProRule" id="PRU00023"/>
    </source>
</evidence>
<dbReference type="Pfam" id="PF24883">
    <property type="entry name" value="NPHP3_N"/>
    <property type="match status" value="1"/>
</dbReference>
<dbReference type="PROSITE" id="PS50297">
    <property type="entry name" value="ANK_REP_REGION"/>
    <property type="match status" value="1"/>
</dbReference>
<dbReference type="InterPro" id="IPR027417">
    <property type="entry name" value="P-loop_NTPase"/>
</dbReference>
<gene>
    <name evidence="6" type="ORF">FA15DRAFT_605593</name>
</gene>
<dbReference type="Pfam" id="PF12796">
    <property type="entry name" value="Ank_2"/>
    <property type="match status" value="2"/>
</dbReference>
<dbReference type="SMART" id="SM00248">
    <property type="entry name" value="ANK"/>
    <property type="match status" value="4"/>
</dbReference>
<dbReference type="PROSITE" id="PS50088">
    <property type="entry name" value="ANK_REPEAT"/>
    <property type="match status" value="1"/>
</dbReference>
<evidence type="ECO:0000313" key="6">
    <source>
        <dbReference type="EMBL" id="TFK17184.1"/>
    </source>
</evidence>
<evidence type="ECO:0000256" key="1">
    <source>
        <dbReference type="ARBA" id="ARBA00022737"/>
    </source>
</evidence>
<dbReference type="EMBL" id="ML210554">
    <property type="protein sequence ID" value="TFK17184.1"/>
    <property type="molecule type" value="Genomic_DNA"/>
</dbReference>
<dbReference type="OrthoDB" id="3036502at2759"/>
<dbReference type="STRING" id="230819.A0A5C3KB94"/>
<dbReference type="InterPro" id="IPR056884">
    <property type="entry name" value="NPHP3-like_N"/>
</dbReference>
<dbReference type="InterPro" id="IPR054471">
    <property type="entry name" value="GPIID_WHD"/>
</dbReference>
<organism evidence="6 7">
    <name type="scientific">Coprinopsis marcescibilis</name>
    <name type="common">Agaric fungus</name>
    <name type="synonym">Psathyrella marcescibilis</name>
    <dbReference type="NCBI Taxonomy" id="230819"/>
    <lineage>
        <taxon>Eukaryota</taxon>
        <taxon>Fungi</taxon>
        <taxon>Dikarya</taxon>
        <taxon>Basidiomycota</taxon>
        <taxon>Agaricomycotina</taxon>
        <taxon>Agaricomycetes</taxon>
        <taxon>Agaricomycetidae</taxon>
        <taxon>Agaricales</taxon>
        <taxon>Agaricineae</taxon>
        <taxon>Psathyrellaceae</taxon>
        <taxon>Coprinopsis</taxon>
    </lineage>
</organism>
<reference evidence="6 7" key="1">
    <citation type="journal article" date="2019" name="Nat. Ecol. Evol.">
        <title>Megaphylogeny resolves global patterns of mushroom evolution.</title>
        <authorList>
            <person name="Varga T."/>
            <person name="Krizsan K."/>
            <person name="Foldi C."/>
            <person name="Dima B."/>
            <person name="Sanchez-Garcia M."/>
            <person name="Sanchez-Ramirez S."/>
            <person name="Szollosi G.J."/>
            <person name="Szarkandi J.G."/>
            <person name="Papp V."/>
            <person name="Albert L."/>
            <person name="Andreopoulos W."/>
            <person name="Angelini C."/>
            <person name="Antonin V."/>
            <person name="Barry K.W."/>
            <person name="Bougher N.L."/>
            <person name="Buchanan P."/>
            <person name="Buyck B."/>
            <person name="Bense V."/>
            <person name="Catcheside P."/>
            <person name="Chovatia M."/>
            <person name="Cooper J."/>
            <person name="Damon W."/>
            <person name="Desjardin D."/>
            <person name="Finy P."/>
            <person name="Geml J."/>
            <person name="Haridas S."/>
            <person name="Hughes K."/>
            <person name="Justo A."/>
            <person name="Karasinski D."/>
            <person name="Kautmanova I."/>
            <person name="Kiss B."/>
            <person name="Kocsube S."/>
            <person name="Kotiranta H."/>
            <person name="LaButti K.M."/>
            <person name="Lechner B.E."/>
            <person name="Liimatainen K."/>
            <person name="Lipzen A."/>
            <person name="Lukacs Z."/>
            <person name="Mihaltcheva S."/>
            <person name="Morgado L.N."/>
            <person name="Niskanen T."/>
            <person name="Noordeloos M.E."/>
            <person name="Ohm R.A."/>
            <person name="Ortiz-Santana B."/>
            <person name="Ovrebo C."/>
            <person name="Racz N."/>
            <person name="Riley R."/>
            <person name="Savchenko A."/>
            <person name="Shiryaev A."/>
            <person name="Soop K."/>
            <person name="Spirin V."/>
            <person name="Szebenyi C."/>
            <person name="Tomsovsky M."/>
            <person name="Tulloss R.E."/>
            <person name="Uehling J."/>
            <person name="Grigoriev I.V."/>
            <person name="Vagvolgyi C."/>
            <person name="Papp T."/>
            <person name="Martin F.M."/>
            <person name="Miettinen O."/>
            <person name="Hibbett D.S."/>
            <person name="Nagy L.G."/>
        </authorList>
    </citation>
    <scope>NUCLEOTIDE SEQUENCE [LARGE SCALE GENOMIC DNA]</scope>
    <source>
        <strain evidence="6 7">CBS 121175</strain>
    </source>
</reference>
<dbReference type="Gene3D" id="3.40.50.300">
    <property type="entry name" value="P-loop containing nucleotide triphosphate hydrolases"/>
    <property type="match status" value="1"/>
</dbReference>
<dbReference type="InterPro" id="IPR002110">
    <property type="entry name" value="Ankyrin_rpt"/>
</dbReference>
<evidence type="ECO:0000256" key="3">
    <source>
        <dbReference type="SAM" id="MobiDB-lite"/>
    </source>
</evidence>